<gene>
    <name evidence="2" type="ORF">EV192_106656</name>
</gene>
<dbReference type="RefSeq" id="WP_132121012.1">
    <property type="nucleotide sequence ID" value="NZ_SLWS01000006.1"/>
</dbReference>
<evidence type="ECO:0000256" key="1">
    <source>
        <dbReference type="SAM" id="MobiDB-lite"/>
    </source>
</evidence>
<evidence type="ECO:0000313" key="2">
    <source>
        <dbReference type="EMBL" id="TCO57179.1"/>
    </source>
</evidence>
<reference evidence="2 3" key="1">
    <citation type="submission" date="2019-03" db="EMBL/GenBank/DDBJ databases">
        <title>Genomic Encyclopedia of Type Strains, Phase IV (KMG-IV): sequencing the most valuable type-strain genomes for metagenomic binning, comparative biology and taxonomic classification.</title>
        <authorList>
            <person name="Goeker M."/>
        </authorList>
    </citation>
    <scope>NUCLEOTIDE SEQUENCE [LARGE SCALE GENOMIC DNA]</scope>
    <source>
        <strain evidence="2 3">DSM 45934</strain>
    </source>
</reference>
<comment type="caution">
    <text evidence="2">The sequence shown here is derived from an EMBL/GenBank/DDBJ whole genome shotgun (WGS) entry which is preliminary data.</text>
</comment>
<dbReference type="Proteomes" id="UP000295680">
    <property type="component" value="Unassembled WGS sequence"/>
</dbReference>
<dbReference type="OrthoDB" id="9982607at2"/>
<keyword evidence="3" id="KW-1185">Reference proteome</keyword>
<feature type="region of interest" description="Disordered" evidence="1">
    <location>
        <begin position="1"/>
        <end position="23"/>
    </location>
</feature>
<protein>
    <submittedName>
        <fullName evidence="2">Uncharacterized protein</fullName>
    </submittedName>
</protein>
<dbReference type="EMBL" id="SLWS01000006">
    <property type="protein sequence ID" value="TCO57179.1"/>
    <property type="molecule type" value="Genomic_DNA"/>
</dbReference>
<organism evidence="2 3">
    <name type="scientific">Actinocrispum wychmicini</name>
    <dbReference type="NCBI Taxonomy" id="1213861"/>
    <lineage>
        <taxon>Bacteria</taxon>
        <taxon>Bacillati</taxon>
        <taxon>Actinomycetota</taxon>
        <taxon>Actinomycetes</taxon>
        <taxon>Pseudonocardiales</taxon>
        <taxon>Pseudonocardiaceae</taxon>
        <taxon>Actinocrispum</taxon>
    </lineage>
</organism>
<evidence type="ECO:0000313" key="3">
    <source>
        <dbReference type="Proteomes" id="UP000295680"/>
    </source>
</evidence>
<dbReference type="AlphaFoldDB" id="A0A4R2JKS3"/>
<accession>A0A4R2JKS3</accession>
<name>A0A4R2JKS3_9PSEU</name>
<sequence length="162" mass="17091">MSALYVRWKPGEPRESKPLGPLPAEHPAAQYPCLCCGQPLADGRPVQLLAVGPDDDESREKCRAARWHSALALPAHAECLGATTQSDADTAAGTPQPDPVTLYLTRADAGNLEAMVYAGYRALRDDTWPEATAAGRAVLNTVLAAIKPLLTTGDVTSEEAAS</sequence>
<proteinExistence type="predicted"/>